<reference evidence="2 3" key="1">
    <citation type="submission" date="2024-08" db="EMBL/GenBank/DDBJ databases">
        <authorList>
            <person name="Will J Nash"/>
            <person name="Angela Man"/>
            <person name="Seanna McTaggart"/>
            <person name="Kendall Baker"/>
            <person name="Tom Barker"/>
            <person name="Leah Catchpole"/>
            <person name="Alex Durrant"/>
            <person name="Karim Gharbi"/>
            <person name="Naomi Irish"/>
            <person name="Gemy Kaithakottil"/>
            <person name="Debby Ku"/>
            <person name="Aaliyah Providence"/>
            <person name="Felix Shaw"/>
            <person name="David Swarbreck"/>
            <person name="Chris Watkins"/>
            <person name="Ann M. McCartney"/>
            <person name="Giulio Formenti"/>
            <person name="Alice Mouton"/>
            <person name="Noel Vella"/>
            <person name="Bjorn M von Reumont"/>
            <person name="Adriana Vella"/>
            <person name="Wilfried Haerty"/>
        </authorList>
    </citation>
    <scope>NUCLEOTIDE SEQUENCE [LARGE SCALE GENOMIC DNA]</scope>
</reference>
<gene>
    <name evidence="2" type="ORF">XYLVIOL_LOCUS1047</name>
</gene>
<sequence length="369" mass="41707">MGDLPKKRCYKNAKVTSNTNKEKVFDTDKYLTYDVLSIVFKYLNGMDLLNASMVCRSWMEVANDEKRTRGGDTFLTRYGIASTGIHYKTRIVHKLKSKPALGLVFKSCHSVCKEDCHCTLFPKDCAVITLGTYGVVFNNKEMEEASDNVVCAFLPKIPGTTIEVISCKKNFTGQYYSQLFAAFEGCENDRPKCLLFFCNLEGRDSTKSITKMLLERCDHAVKPSVWGGVVHDLYICNSKNFKSENCPQLAYSIAVILSGSVDSWSVVINKKYCSKQLVEMRLKAFKDLVSLRKHSMGFMFACCERGQNMFAECNVESSIFKKYFPKIPLVGCFGDGEFGYTIEPNKTSNVKNAHCYKERSTVFLIITYG</sequence>
<evidence type="ECO:0000313" key="3">
    <source>
        <dbReference type="Proteomes" id="UP001642520"/>
    </source>
</evidence>
<dbReference type="PANTHER" id="PTHR14939:SF5">
    <property type="entry name" value="F-BOX ONLY PROTEIN 22"/>
    <property type="match status" value="1"/>
</dbReference>
<protein>
    <recommendedName>
        <fullName evidence="1">F-box domain-containing protein</fullName>
    </recommendedName>
</protein>
<dbReference type="InterPro" id="IPR036047">
    <property type="entry name" value="F-box-like_dom_sf"/>
</dbReference>
<evidence type="ECO:0000259" key="1">
    <source>
        <dbReference type="Pfam" id="PF00646"/>
    </source>
</evidence>
<accession>A0ABP1N0N0</accession>
<keyword evidence="3" id="KW-1185">Reference proteome</keyword>
<feature type="domain" description="F-box" evidence="1">
    <location>
        <begin position="31"/>
        <end position="67"/>
    </location>
</feature>
<dbReference type="Gene3D" id="1.20.1280.50">
    <property type="match status" value="1"/>
</dbReference>
<dbReference type="SUPFAM" id="SSF81383">
    <property type="entry name" value="F-box domain"/>
    <property type="match status" value="1"/>
</dbReference>
<proteinExistence type="predicted"/>
<dbReference type="EMBL" id="CAXAJV020001281">
    <property type="protein sequence ID" value="CAL7934489.1"/>
    <property type="molecule type" value="Genomic_DNA"/>
</dbReference>
<evidence type="ECO:0000313" key="2">
    <source>
        <dbReference type="EMBL" id="CAL7934489.1"/>
    </source>
</evidence>
<dbReference type="PANTHER" id="PTHR14939">
    <property type="entry name" value="F-BOX ONLY PROTEIN 22"/>
    <property type="match status" value="1"/>
</dbReference>
<organism evidence="2 3">
    <name type="scientific">Xylocopa violacea</name>
    <name type="common">Violet carpenter bee</name>
    <name type="synonym">Apis violacea</name>
    <dbReference type="NCBI Taxonomy" id="135666"/>
    <lineage>
        <taxon>Eukaryota</taxon>
        <taxon>Metazoa</taxon>
        <taxon>Ecdysozoa</taxon>
        <taxon>Arthropoda</taxon>
        <taxon>Hexapoda</taxon>
        <taxon>Insecta</taxon>
        <taxon>Pterygota</taxon>
        <taxon>Neoptera</taxon>
        <taxon>Endopterygota</taxon>
        <taxon>Hymenoptera</taxon>
        <taxon>Apocrita</taxon>
        <taxon>Aculeata</taxon>
        <taxon>Apoidea</taxon>
        <taxon>Anthophila</taxon>
        <taxon>Apidae</taxon>
        <taxon>Xylocopa</taxon>
        <taxon>Xylocopa</taxon>
    </lineage>
</organism>
<name>A0ABP1N0N0_XYLVO</name>
<dbReference type="Pfam" id="PF00646">
    <property type="entry name" value="F-box"/>
    <property type="match status" value="1"/>
</dbReference>
<dbReference type="Proteomes" id="UP001642520">
    <property type="component" value="Unassembled WGS sequence"/>
</dbReference>
<dbReference type="InterPro" id="IPR001810">
    <property type="entry name" value="F-box_dom"/>
</dbReference>
<comment type="caution">
    <text evidence="2">The sequence shown here is derived from an EMBL/GenBank/DDBJ whole genome shotgun (WGS) entry which is preliminary data.</text>
</comment>